<accession>A0A7X0L1J2</accession>
<organism evidence="3 4">
    <name type="scientific">Actinomadura coerulea</name>
    <dbReference type="NCBI Taxonomy" id="46159"/>
    <lineage>
        <taxon>Bacteria</taxon>
        <taxon>Bacillati</taxon>
        <taxon>Actinomycetota</taxon>
        <taxon>Actinomycetes</taxon>
        <taxon>Streptosporangiales</taxon>
        <taxon>Thermomonosporaceae</taxon>
        <taxon>Actinomadura</taxon>
    </lineage>
</organism>
<evidence type="ECO:0000313" key="4">
    <source>
        <dbReference type="Proteomes" id="UP000546324"/>
    </source>
</evidence>
<keyword evidence="2" id="KW-0812">Transmembrane</keyword>
<keyword evidence="4" id="KW-1185">Reference proteome</keyword>
<reference evidence="3 4" key="1">
    <citation type="submission" date="2020-08" db="EMBL/GenBank/DDBJ databases">
        <title>Sequencing the genomes of 1000 actinobacteria strains.</title>
        <authorList>
            <person name="Klenk H.-P."/>
        </authorList>
    </citation>
    <scope>NUCLEOTIDE SEQUENCE [LARGE SCALE GENOMIC DNA]</scope>
    <source>
        <strain evidence="3 4">DSM 43675</strain>
    </source>
</reference>
<gene>
    <name evidence="3" type="ORF">BKA00_005168</name>
</gene>
<name>A0A7X0L1J2_9ACTN</name>
<keyword evidence="2" id="KW-1133">Transmembrane helix</keyword>
<feature type="compositionally biased region" description="Basic and acidic residues" evidence="1">
    <location>
        <begin position="72"/>
        <end position="89"/>
    </location>
</feature>
<feature type="transmembrane region" description="Helical" evidence="2">
    <location>
        <begin position="47"/>
        <end position="67"/>
    </location>
</feature>
<dbReference type="AlphaFoldDB" id="A0A7X0L1J2"/>
<proteinExistence type="predicted"/>
<keyword evidence="2" id="KW-0472">Membrane</keyword>
<protein>
    <submittedName>
        <fullName evidence="3">Uncharacterized protein</fullName>
    </submittedName>
</protein>
<comment type="caution">
    <text evidence="3">The sequence shown here is derived from an EMBL/GenBank/DDBJ whole genome shotgun (WGS) entry which is preliminary data.</text>
</comment>
<feature type="region of interest" description="Disordered" evidence="1">
    <location>
        <begin position="72"/>
        <end position="97"/>
    </location>
</feature>
<evidence type="ECO:0000256" key="2">
    <source>
        <dbReference type="SAM" id="Phobius"/>
    </source>
</evidence>
<dbReference type="Proteomes" id="UP000546324">
    <property type="component" value="Unassembled WGS sequence"/>
</dbReference>
<sequence length="97" mass="11006">MIKTLHKRGLKSHHMYTAGLTSIGLAFASWALSNQLEERGMDRADRWGIFVGEWAPTFFAIGVAMRLEEMREEGKEIPTQRGEMDERVGGRASHAMR</sequence>
<evidence type="ECO:0000256" key="1">
    <source>
        <dbReference type="SAM" id="MobiDB-lite"/>
    </source>
</evidence>
<dbReference type="EMBL" id="JACHMQ010000001">
    <property type="protein sequence ID" value="MBB6398254.1"/>
    <property type="molecule type" value="Genomic_DNA"/>
</dbReference>
<dbReference type="RefSeq" id="WP_185029047.1">
    <property type="nucleotide sequence ID" value="NZ_JACHMQ010000001.1"/>
</dbReference>
<evidence type="ECO:0000313" key="3">
    <source>
        <dbReference type="EMBL" id="MBB6398254.1"/>
    </source>
</evidence>